<reference evidence="3" key="1">
    <citation type="submission" date="2013-03" db="EMBL/GenBank/DDBJ databases">
        <title>Draft genome sequence of Bacillus firmus DS1.</title>
        <authorList>
            <person name="Peng D."/>
            <person name="Zhu L."/>
            <person name="Sun M."/>
        </authorList>
    </citation>
    <scope>NUCLEOTIDE SEQUENCE [LARGE SCALE GENOMIC DNA]</scope>
    <source>
        <strain evidence="3">DS1</strain>
    </source>
</reference>
<feature type="region of interest" description="Disordered" evidence="1">
    <location>
        <begin position="60"/>
        <end position="98"/>
    </location>
</feature>
<dbReference type="AlphaFoldDB" id="W7L9A0"/>
<evidence type="ECO:0000313" key="2">
    <source>
        <dbReference type="EMBL" id="EWG11751.1"/>
    </source>
</evidence>
<evidence type="ECO:0000313" key="3">
    <source>
        <dbReference type="Proteomes" id="UP000019270"/>
    </source>
</evidence>
<reference evidence="2 3" key="2">
    <citation type="journal article" date="2016" name="Sci. Rep.">
        <title>A novel serine protease, Sep1, from Bacillus firmus DS-1 has nematicidal activity and degrades multiple intestinal-associated nematode proteins.</title>
        <authorList>
            <person name="Geng C."/>
            <person name="Nie X."/>
            <person name="Tang Z."/>
            <person name="Zhang Y."/>
            <person name="Lin J."/>
            <person name="Sun M."/>
            <person name="Peng D."/>
        </authorList>
    </citation>
    <scope>NUCLEOTIDE SEQUENCE [LARGE SCALE GENOMIC DNA]</scope>
    <source>
        <strain evidence="2 3">DS1</strain>
    </source>
</reference>
<sequence length="98" mass="11116">MFFILHFPLKKWLFSQGLLLFSILFTELIGTEGERSSKMLPHFLRAVFIRGYLFKYCGSSGTGETPQTRSVGDAHRLPRGKRAPWSGNPRTALKDGNQ</sequence>
<gene>
    <name evidence="2" type="ORF">PBF_06451</name>
</gene>
<organism evidence="2 3">
    <name type="scientific">Cytobacillus firmus DS1</name>
    <dbReference type="NCBI Taxonomy" id="1307436"/>
    <lineage>
        <taxon>Bacteria</taxon>
        <taxon>Bacillati</taxon>
        <taxon>Bacillota</taxon>
        <taxon>Bacilli</taxon>
        <taxon>Bacillales</taxon>
        <taxon>Bacillaceae</taxon>
        <taxon>Cytobacillus</taxon>
    </lineage>
</organism>
<proteinExistence type="predicted"/>
<dbReference type="Proteomes" id="UP000019270">
    <property type="component" value="Unassembled WGS sequence"/>
</dbReference>
<evidence type="ECO:0000256" key="1">
    <source>
        <dbReference type="SAM" id="MobiDB-lite"/>
    </source>
</evidence>
<comment type="caution">
    <text evidence="2">The sequence shown here is derived from an EMBL/GenBank/DDBJ whole genome shotgun (WGS) entry which is preliminary data.</text>
</comment>
<protein>
    <submittedName>
        <fullName evidence="2">Uncharacterized protein</fullName>
    </submittedName>
</protein>
<name>W7L9A0_CYTFI</name>
<accession>W7L9A0</accession>
<dbReference type="EMBL" id="APVL01000004">
    <property type="protein sequence ID" value="EWG11751.1"/>
    <property type="molecule type" value="Genomic_DNA"/>
</dbReference>